<evidence type="ECO:0008006" key="4">
    <source>
        <dbReference type="Google" id="ProtNLM"/>
    </source>
</evidence>
<gene>
    <name evidence="2" type="ORF">FJY68_01395</name>
</gene>
<evidence type="ECO:0000256" key="1">
    <source>
        <dbReference type="SAM" id="Phobius"/>
    </source>
</evidence>
<dbReference type="Proteomes" id="UP000779900">
    <property type="component" value="Unassembled WGS sequence"/>
</dbReference>
<sequence length="269" mass="29021">MRFLIDGLVLLALGLSTYAEAKRGLFFALFDLIRIVIGLALGFAAFSLLHRMSGSYPAGFAAFGVAALIGIFGVRALLHALRLDPAWGRLPAARFLGGLLGLLLGCLISAVFVPVIGRSGWGREAVPRSSLARPFLDAAPTLYYVADAVNLDFPMLNARAVRFEDEGRGAEATLVDRINYSRLDGSTCIECGSAVHFDGYFRRVGVSVSPRFTCPQCGRMSDGCQTFEGFHEMYGRCPTDVCREIGPIDCGVWPNGRPVMPYGVCPIDG</sequence>
<feature type="transmembrane region" description="Helical" evidence="1">
    <location>
        <begin position="98"/>
        <end position="117"/>
    </location>
</feature>
<name>A0A937XF68_UNCW3</name>
<keyword evidence="1" id="KW-0812">Transmembrane</keyword>
<accession>A0A937XF68</accession>
<dbReference type="AlphaFoldDB" id="A0A937XF68"/>
<dbReference type="EMBL" id="VGIR01000004">
    <property type="protein sequence ID" value="MBM3330488.1"/>
    <property type="molecule type" value="Genomic_DNA"/>
</dbReference>
<reference evidence="2" key="1">
    <citation type="submission" date="2019-03" db="EMBL/GenBank/DDBJ databases">
        <title>Lake Tanganyika Metagenome-Assembled Genomes (MAGs).</title>
        <authorList>
            <person name="Tran P."/>
        </authorList>
    </citation>
    <scope>NUCLEOTIDE SEQUENCE</scope>
    <source>
        <strain evidence="2">K_DeepCast_150m_m2_040</strain>
    </source>
</reference>
<keyword evidence="1" id="KW-0472">Membrane</keyword>
<evidence type="ECO:0000313" key="3">
    <source>
        <dbReference type="Proteomes" id="UP000779900"/>
    </source>
</evidence>
<comment type="caution">
    <text evidence="2">The sequence shown here is derived from an EMBL/GenBank/DDBJ whole genome shotgun (WGS) entry which is preliminary data.</text>
</comment>
<protein>
    <recommendedName>
        <fullName evidence="4">CvpA family protein</fullName>
    </recommendedName>
</protein>
<feature type="transmembrane region" description="Helical" evidence="1">
    <location>
        <begin position="29"/>
        <end position="49"/>
    </location>
</feature>
<organism evidence="2 3">
    <name type="scientific">candidate division WOR-3 bacterium</name>
    <dbReference type="NCBI Taxonomy" id="2052148"/>
    <lineage>
        <taxon>Bacteria</taxon>
        <taxon>Bacteria division WOR-3</taxon>
    </lineage>
</organism>
<proteinExistence type="predicted"/>
<evidence type="ECO:0000313" key="2">
    <source>
        <dbReference type="EMBL" id="MBM3330488.1"/>
    </source>
</evidence>
<keyword evidence="1" id="KW-1133">Transmembrane helix</keyword>
<feature type="transmembrane region" description="Helical" evidence="1">
    <location>
        <begin position="56"/>
        <end position="78"/>
    </location>
</feature>